<gene>
    <name evidence="1" type="ORF">UFOVP1655_178</name>
</gene>
<evidence type="ECO:0000313" key="1">
    <source>
        <dbReference type="EMBL" id="CAB4222679.1"/>
    </source>
</evidence>
<reference evidence="1" key="1">
    <citation type="submission" date="2020-05" db="EMBL/GenBank/DDBJ databases">
        <authorList>
            <person name="Chiriac C."/>
            <person name="Salcher M."/>
            <person name="Ghai R."/>
            <person name="Kavagutti S V."/>
        </authorList>
    </citation>
    <scope>NUCLEOTIDE SEQUENCE</scope>
</reference>
<accession>A0A6J5T4U8</accession>
<sequence length="207" mass="21242">MSSPGNYDNSANVPLWVAATVNLTPDSANAVSMFDNTTPDAFITGQTIGIFGVDDNEAITNNIGSGWVKRTTGSGGRAGRVTQEVLSTSTSMNLDAEDVVYKDTIITITTQPANGSAVPGAGNTITYSVVASGTGSAALNYYWQFNNGSVWANTATQALLFSNNTTAILTANAALNTTNTYKVRAIVNANGTGAAAAISSNATITIV</sequence>
<evidence type="ECO:0008006" key="2">
    <source>
        <dbReference type="Google" id="ProtNLM"/>
    </source>
</evidence>
<organism evidence="1">
    <name type="scientific">uncultured Caudovirales phage</name>
    <dbReference type="NCBI Taxonomy" id="2100421"/>
    <lineage>
        <taxon>Viruses</taxon>
        <taxon>Duplodnaviria</taxon>
        <taxon>Heunggongvirae</taxon>
        <taxon>Uroviricota</taxon>
        <taxon>Caudoviricetes</taxon>
        <taxon>Peduoviridae</taxon>
        <taxon>Maltschvirus</taxon>
        <taxon>Maltschvirus maltsch</taxon>
    </lineage>
</organism>
<proteinExistence type="predicted"/>
<dbReference type="InterPro" id="IPR013783">
    <property type="entry name" value="Ig-like_fold"/>
</dbReference>
<dbReference type="Gene3D" id="2.60.40.10">
    <property type="entry name" value="Immunoglobulins"/>
    <property type="match status" value="1"/>
</dbReference>
<name>A0A6J5T4U8_9CAUD</name>
<protein>
    <recommendedName>
        <fullName evidence="2">Ig-like domain-containing protein</fullName>
    </recommendedName>
</protein>
<dbReference type="EMBL" id="LR797523">
    <property type="protein sequence ID" value="CAB4222679.1"/>
    <property type="molecule type" value="Genomic_DNA"/>
</dbReference>